<dbReference type="OrthoDB" id="4259220at2"/>
<gene>
    <name evidence="3" type="ORF">C0216_08380</name>
</gene>
<dbReference type="Proteomes" id="UP000252004">
    <property type="component" value="Chromosome"/>
</dbReference>
<evidence type="ECO:0000313" key="4">
    <source>
        <dbReference type="Proteomes" id="UP000252004"/>
    </source>
</evidence>
<feature type="compositionally biased region" description="Basic and acidic residues" evidence="2">
    <location>
        <begin position="1"/>
        <end position="20"/>
    </location>
</feature>
<evidence type="ECO:0000256" key="2">
    <source>
        <dbReference type="SAM" id="MobiDB-lite"/>
    </source>
</evidence>
<dbReference type="KEGG" id="sgz:C0216_08380"/>
<evidence type="ECO:0000256" key="1">
    <source>
        <dbReference type="SAM" id="Coils"/>
    </source>
</evidence>
<dbReference type="EMBL" id="CP030862">
    <property type="protein sequence ID" value="AXE23477.1"/>
    <property type="molecule type" value="Genomic_DNA"/>
</dbReference>
<keyword evidence="1" id="KW-0175">Coiled coil</keyword>
<name>A0A344TXV6_9ACTN</name>
<sequence length="64" mass="6886">MSHESASEHPGQDDMRRDPAAADPPKNLLQQMEDLMAALNADLSRLDAELQSSTDRAAGPGRTP</sequence>
<feature type="region of interest" description="Disordered" evidence="2">
    <location>
        <begin position="1"/>
        <end position="29"/>
    </location>
</feature>
<accession>A0A344TXV6</accession>
<feature type="coiled-coil region" evidence="1">
    <location>
        <begin position="29"/>
        <end position="56"/>
    </location>
</feature>
<protein>
    <submittedName>
        <fullName evidence="3">Uncharacterized protein</fullName>
    </submittedName>
</protein>
<dbReference type="AlphaFoldDB" id="A0A344TXV6"/>
<keyword evidence="4" id="KW-1185">Reference proteome</keyword>
<evidence type="ECO:0000313" key="3">
    <source>
        <dbReference type="EMBL" id="AXE23477.1"/>
    </source>
</evidence>
<reference evidence="3 4" key="1">
    <citation type="submission" date="2018-01" db="EMBL/GenBank/DDBJ databases">
        <title>Draft genome Sequence of streptomyces globosus LZH-48.</title>
        <authorList>
            <person name="Ran K."/>
            <person name="Li Z."/>
            <person name="Wei S."/>
            <person name="Dong R."/>
        </authorList>
    </citation>
    <scope>NUCLEOTIDE SEQUENCE [LARGE SCALE GENOMIC DNA]</scope>
    <source>
        <strain evidence="3 4">LZH-48</strain>
    </source>
</reference>
<dbReference type="RefSeq" id="WP_114054658.1">
    <property type="nucleotide sequence ID" value="NZ_CP030862.1"/>
</dbReference>
<organism evidence="3 4">
    <name type="scientific">Streptomyces globosus</name>
    <dbReference type="NCBI Taxonomy" id="68209"/>
    <lineage>
        <taxon>Bacteria</taxon>
        <taxon>Bacillati</taxon>
        <taxon>Actinomycetota</taxon>
        <taxon>Actinomycetes</taxon>
        <taxon>Kitasatosporales</taxon>
        <taxon>Streptomycetaceae</taxon>
        <taxon>Streptomyces</taxon>
    </lineage>
</organism>
<proteinExistence type="predicted"/>